<feature type="transmembrane region" description="Helical" evidence="1">
    <location>
        <begin position="95"/>
        <end position="120"/>
    </location>
</feature>
<evidence type="ECO:0000259" key="2">
    <source>
        <dbReference type="Pfam" id="PF07670"/>
    </source>
</evidence>
<keyword evidence="1" id="KW-0472">Membrane</keyword>
<gene>
    <name evidence="3" type="ORF">BP422_16850</name>
</gene>
<accession>A0A220MKH5</accession>
<reference evidence="3 4" key="1">
    <citation type="submission" date="2016-11" db="EMBL/GenBank/DDBJ databases">
        <authorList>
            <person name="Jaros S."/>
            <person name="Januszkiewicz K."/>
            <person name="Wedrychowicz H."/>
        </authorList>
    </citation>
    <scope>NUCLEOTIDE SEQUENCE [LARGE SCALE GENOMIC DNA]</scope>
    <source>
        <strain evidence="3 4">NF2</strain>
    </source>
</reference>
<dbReference type="RefSeq" id="WP_088908760.1">
    <property type="nucleotide sequence ID" value="NZ_CP018145.1"/>
</dbReference>
<dbReference type="AlphaFoldDB" id="A0A220MKH5"/>
<dbReference type="Pfam" id="PF07670">
    <property type="entry name" value="Gate"/>
    <property type="match status" value="1"/>
</dbReference>
<feature type="domain" description="Nucleoside transporter/FeoB GTPase Gate" evidence="2">
    <location>
        <begin position="134"/>
        <end position="232"/>
    </location>
</feature>
<dbReference type="EMBL" id="CP018145">
    <property type="protein sequence ID" value="ASJ55070.1"/>
    <property type="molecule type" value="Genomic_DNA"/>
</dbReference>
<dbReference type="KEGG" id="bfm:BP422_16850"/>
<evidence type="ECO:0000313" key="4">
    <source>
        <dbReference type="Proteomes" id="UP000197781"/>
    </source>
</evidence>
<protein>
    <submittedName>
        <fullName evidence="3">Histidine transporter</fullName>
    </submittedName>
</protein>
<feature type="transmembrane region" description="Helical" evidence="1">
    <location>
        <begin position="240"/>
        <end position="260"/>
    </location>
</feature>
<feature type="transmembrane region" description="Helical" evidence="1">
    <location>
        <begin position="390"/>
        <end position="411"/>
    </location>
</feature>
<dbReference type="InterPro" id="IPR011642">
    <property type="entry name" value="Gate_dom"/>
</dbReference>
<feature type="transmembrane region" description="Helical" evidence="1">
    <location>
        <begin position="314"/>
        <end position="335"/>
    </location>
</feature>
<proteinExistence type="predicted"/>
<dbReference type="Proteomes" id="UP000197781">
    <property type="component" value="Chromosome"/>
</dbReference>
<feature type="transmembrane region" description="Helical" evidence="1">
    <location>
        <begin position="207"/>
        <end position="228"/>
    </location>
</feature>
<feature type="transmembrane region" description="Helical" evidence="1">
    <location>
        <begin position="176"/>
        <end position="195"/>
    </location>
</feature>
<evidence type="ECO:0000313" key="3">
    <source>
        <dbReference type="EMBL" id="ASJ55070.1"/>
    </source>
</evidence>
<organism evidence="3 4">
    <name type="scientific">Brevibacillus formosus</name>
    <dbReference type="NCBI Taxonomy" id="54913"/>
    <lineage>
        <taxon>Bacteria</taxon>
        <taxon>Bacillati</taxon>
        <taxon>Bacillota</taxon>
        <taxon>Bacilli</taxon>
        <taxon>Bacillales</taxon>
        <taxon>Paenibacillaceae</taxon>
        <taxon>Brevibacillus</taxon>
    </lineage>
</organism>
<evidence type="ECO:0000256" key="1">
    <source>
        <dbReference type="SAM" id="Phobius"/>
    </source>
</evidence>
<feature type="transmembrane region" description="Helical" evidence="1">
    <location>
        <begin position="132"/>
        <end position="156"/>
    </location>
</feature>
<name>A0A220MKH5_9BACL</name>
<sequence>MGNISNRNLAPHPGQQAVSTTHAWKFFVFSLIGIFVFFIPVTINHTSSIMLDHIVTWVRQIMPSAIPIYALLVIVLGAIYPFVTGSWKQSKVNLVFSALKVLGVPIALLIYFQAGPAWLLDKNMGPFLFEKLVIPVGMVVPIGSVFLALLVGYGLLEFIGVLVQPIMRPIWKTPGRSAVDAVASFVGSYSIGLLITNRVFKEGKYTIKEAAIIATGFSTVSATFMIVIAKTLDLMNYWNLYFWVSLVVTFLVTAVTVRIWPLSSMSDAYYEDNADPEKVIKEKRLRQAWAEAMEAAGKALPLTRNIWENLRDGFIMTMSILPSIMSVGLLGLVLAEFTPLFDWLGYLFYPITWLLQIPEPLLAAKASAIEIAEMFLPALLVVKAPLITKFVIAVVSVSSILFFSATIPCILSTEIPISIPKLLVIWVERTILTLLLVTPLAFLLLP</sequence>
<feature type="transmembrane region" description="Helical" evidence="1">
    <location>
        <begin position="64"/>
        <end position="83"/>
    </location>
</feature>
<feature type="transmembrane region" description="Helical" evidence="1">
    <location>
        <begin position="23"/>
        <end position="43"/>
    </location>
</feature>
<keyword evidence="1" id="KW-1133">Transmembrane helix</keyword>
<feature type="transmembrane region" description="Helical" evidence="1">
    <location>
        <begin position="423"/>
        <end position="445"/>
    </location>
</feature>
<keyword evidence="1" id="KW-0812">Transmembrane</keyword>